<dbReference type="PRINTS" id="PR00344">
    <property type="entry name" value="BCTRLSENSOR"/>
</dbReference>
<keyword evidence="3" id="KW-0597">Phosphoprotein</keyword>
<evidence type="ECO:0000256" key="2">
    <source>
        <dbReference type="ARBA" id="ARBA00012438"/>
    </source>
</evidence>
<reference evidence="8" key="1">
    <citation type="submission" date="2019-03" db="EMBL/GenBank/DDBJ databases">
        <title>Lake Tanganyika Metagenome-Assembled Genomes (MAGs).</title>
        <authorList>
            <person name="Tran P."/>
        </authorList>
    </citation>
    <scope>NUCLEOTIDE SEQUENCE</scope>
    <source>
        <strain evidence="8">K_DeepCast_150m_m2_040</strain>
    </source>
</reference>
<evidence type="ECO:0000256" key="4">
    <source>
        <dbReference type="ARBA" id="ARBA00022679"/>
    </source>
</evidence>
<dbReference type="PROSITE" id="PS50109">
    <property type="entry name" value="HIS_KIN"/>
    <property type="match status" value="1"/>
</dbReference>
<dbReference type="EMBL" id="VGIR01000005">
    <property type="protein sequence ID" value="MBM3330507.1"/>
    <property type="molecule type" value="Genomic_DNA"/>
</dbReference>
<comment type="catalytic activity">
    <reaction evidence="1">
        <text>ATP + protein L-histidine = ADP + protein N-phospho-L-histidine.</text>
        <dbReference type="EC" id="2.7.13.3"/>
    </reaction>
</comment>
<keyword evidence="5 8" id="KW-0418">Kinase</keyword>
<evidence type="ECO:0000256" key="5">
    <source>
        <dbReference type="ARBA" id="ARBA00022777"/>
    </source>
</evidence>
<sequence>MLAGSQAPPAGLPGQPEPAYADSLAMVCHDLRTPLAAIKEALALLTETATSQLDDRQHRYLAVAREEINRLNRMIDDLVEVSRMESGKVVLHPKAVDLSELLSAATESLSPLAGKRNLTIRRDVPSLLPQVTGDRDQLLRVFGNLLDNAIKHSPVGGTVRVGITPVDPRSGAPAGDGSTARDGYVQVTVSNDGPGIPPEAIDRIFEKFERADSRCPGSGLGLAVVRSIVEMHHGRVWAESTSGQGARFQFTLPIREAS</sequence>
<evidence type="ECO:0000256" key="3">
    <source>
        <dbReference type="ARBA" id="ARBA00022553"/>
    </source>
</evidence>
<dbReference type="Pfam" id="PF02518">
    <property type="entry name" value="HATPase_c"/>
    <property type="match status" value="1"/>
</dbReference>
<evidence type="ECO:0000313" key="9">
    <source>
        <dbReference type="Proteomes" id="UP000779900"/>
    </source>
</evidence>
<comment type="caution">
    <text evidence="8">The sequence shown here is derived from an EMBL/GenBank/DDBJ whole genome shotgun (WGS) entry which is preliminary data.</text>
</comment>
<dbReference type="CDD" id="cd00075">
    <property type="entry name" value="HATPase"/>
    <property type="match status" value="1"/>
</dbReference>
<dbReference type="InterPro" id="IPR036097">
    <property type="entry name" value="HisK_dim/P_sf"/>
</dbReference>
<evidence type="ECO:0000256" key="1">
    <source>
        <dbReference type="ARBA" id="ARBA00000085"/>
    </source>
</evidence>
<dbReference type="CDD" id="cd00082">
    <property type="entry name" value="HisKA"/>
    <property type="match status" value="1"/>
</dbReference>
<dbReference type="Gene3D" id="1.10.287.130">
    <property type="match status" value="1"/>
</dbReference>
<organism evidence="8 9">
    <name type="scientific">candidate division WOR-3 bacterium</name>
    <dbReference type="NCBI Taxonomy" id="2052148"/>
    <lineage>
        <taxon>Bacteria</taxon>
        <taxon>Bacteria division WOR-3</taxon>
    </lineage>
</organism>
<dbReference type="SUPFAM" id="SSF55874">
    <property type="entry name" value="ATPase domain of HSP90 chaperone/DNA topoisomerase II/histidine kinase"/>
    <property type="match status" value="1"/>
</dbReference>
<dbReference type="EC" id="2.7.13.3" evidence="2"/>
<dbReference type="InterPro" id="IPR003594">
    <property type="entry name" value="HATPase_dom"/>
</dbReference>
<dbReference type="PANTHER" id="PTHR43711">
    <property type="entry name" value="TWO-COMPONENT HISTIDINE KINASE"/>
    <property type="match status" value="1"/>
</dbReference>
<dbReference type="GO" id="GO:0000155">
    <property type="term" value="F:phosphorelay sensor kinase activity"/>
    <property type="evidence" value="ECO:0007669"/>
    <property type="project" value="InterPro"/>
</dbReference>
<dbReference type="InterPro" id="IPR050736">
    <property type="entry name" value="Sensor_HK_Regulatory"/>
</dbReference>
<dbReference type="InterPro" id="IPR004358">
    <property type="entry name" value="Sig_transdc_His_kin-like_C"/>
</dbReference>
<dbReference type="InterPro" id="IPR036890">
    <property type="entry name" value="HATPase_C_sf"/>
</dbReference>
<dbReference type="InterPro" id="IPR003661">
    <property type="entry name" value="HisK_dim/P_dom"/>
</dbReference>
<dbReference type="InterPro" id="IPR005467">
    <property type="entry name" value="His_kinase_dom"/>
</dbReference>
<accession>A0A938BSF7</accession>
<proteinExistence type="predicted"/>
<keyword evidence="4" id="KW-0808">Transferase</keyword>
<keyword evidence="6" id="KW-0902">Two-component regulatory system</keyword>
<name>A0A938BSF7_UNCW3</name>
<dbReference type="FunFam" id="3.30.565.10:FF:000006">
    <property type="entry name" value="Sensor histidine kinase WalK"/>
    <property type="match status" value="1"/>
</dbReference>
<evidence type="ECO:0000259" key="7">
    <source>
        <dbReference type="PROSITE" id="PS50109"/>
    </source>
</evidence>
<dbReference type="PANTHER" id="PTHR43711:SF1">
    <property type="entry name" value="HISTIDINE KINASE 1"/>
    <property type="match status" value="1"/>
</dbReference>
<protein>
    <recommendedName>
        <fullName evidence="2">histidine kinase</fullName>
        <ecNumber evidence="2">2.7.13.3</ecNumber>
    </recommendedName>
</protein>
<dbReference type="Gene3D" id="3.30.565.10">
    <property type="entry name" value="Histidine kinase-like ATPase, C-terminal domain"/>
    <property type="match status" value="1"/>
</dbReference>
<evidence type="ECO:0000313" key="8">
    <source>
        <dbReference type="EMBL" id="MBM3330507.1"/>
    </source>
</evidence>
<dbReference type="Pfam" id="PF00512">
    <property type="entry name" value="HisKA"/>
    <property type="match status" value="1"/>
</dbReference>
<dbReference type="SMART" id="SM00388">
    <property type="entry name" value="HisKA"/>
    <property type="match status" value="1"/>
</dbReference>
<dbReference type="SMART" id="SM00387">
    <property type="entry name" value="HATPase_c"/>
    <property type="match status" value="1"/>
</dbReference>
<feature type="domain" description="Histidine kinase" evidence="7">
    <location>
        <begin position="26"/>
        <end position="256"/>
    </location>
</feature>
<gene>
    <name evidence="8" type="ORF">FJY68_01490</name>
</gene>
<dbReference type="AlphaFoldDB" id="A0A938BSF7"/>
<evidence type="ECO:0000256" key="6">
    <source>
        <dbReference type="ARBA" id="ARBA00023012"/>
    </source>
</evidence>
<dbReference type="SUPFAM" id="SSF47384">
    <property type="entry name" value="Homodimeric domain of signal transducing histidine kinase"/>
    <property type="match status" value="1"/>
</dbReference>
<dbReference type="Proteomes" id="UP000779900">
    <property type="component" value="Unassembled WGS sequence"/>
</dbReference>